<feature type="compositionally biased region" description="Polar residues" evidence="1">
    <location>
        <begin position="124"/>
        <end position="134"/>
    </location>
</feature>
<feature type="compositionally biased region" description="Pro residues" evidence="1">
    <location>
        <begin position="167"/>
        <end position="182"/>
    </location>
</feature>
<evidence type="ECO:0008006" key="4">
    <source>
        <dbReference type="Google" id="ProtNLM"/>
    </source>
</evidence>
<keyword evidence="3" id="KW-1185">Reference proteome</keyword>
<evidence type="ECO:0000256" key="1">
    <source>
        <dbReference type="SAM" id="MobiDB-lite"/>
    </source>
</evidence>
<dbReference type="InterPro" id="IPR018648">
    <property type="entry name" value="DUF2076"/>
</dbReference>
<organism evidence="2 3">
    <name type="scientific">Terriglobus roseus</name>
    <dbReference type="NCBI Taxonomy" id="392734"/>
    <lineage>
        <taxon>Bacteria</taxon>
        <taxon>Pseudomonadati</taxon>
        <taxon>Acidobacteriota</taxon>
        <taxon>Terriglobia</taxon>
        <taxon>Terriglobales</taxon>
        <taxon>Acidobacteriaceae</taxon>
        <taxon>Terriglobus</taxon>
    </lineage>
</organism>
<accession>A0A1G7MK76</accession>
<dbReference type="Proteomes" id="UP000182427">
    <property type="component" value="Chromosome I"/>
</dbReference>
<evidence type="ECO:0000313" key="2">
    <source>
        <dbReference type="EMBL" id="SDF62142.1"/>
    </source>
</evidence>
<dbReference type="EMBL" id="LT629690">
    <property type="protein sequence ID" value="SDF62142.1"/>
    <property type="molecule type" value="Genomic_DNA"/>
</dbReference>
<feature type="compositionally biased region" description="Low complexity" evidence="1">
    <location>
        <begin position="298"/>
        <end position="317"/>
    </location>
</feature>
<feature type="region of interest" description="Disordered" evidence="1">
    <location>
        <begin position="112"/>
        <end position="182"/>
    </location>
</feature>
<dbReference type="Pfam" id="PF09849">
    <property type="entry name" value="DUF2076"/>
    <property type="match status" value="1"/>
</dbReference>
<dbReference type="OrthoDB" id="122910at2"/>
<gene>
    <name evidence="2" type="ORF">SAMN05444167_2831</name>
</gene>
<evidence type="ECO:0000313" key="3">
    <source>
        <dbReference type="Proteomes" id="UP000182427"/>
    </source>
</evidence>
<feature type="region of interest" description="Disordered" evidence="1">
    <location>
        <begin position="236"/>
        <end position="329"/>
    </location>
</feature>
<protein>
    <recommendedName>
        <fullName evidence="4">DUF2076 domain-containing protein</fullName>
    </recommendedName>
</protein>
<sequence length="329" mass="34567">MVAVIGAQCPTGKAAMTQQEEQLLNGLIERVNSTQLQTKDTDAERLLQTRFGQNPDALYILCQTVLVQQFAMEKSQTDLQAAREEIDRLKQSGGGEKHGSFLGSLFGLNKEEEPQQAPQPPAQYNNPTSVSAGNASYAPVRNAPPAYTQPTGYYPPQGVPQGYPPQQGYPPPPPPQAYPGYPPQGGYYGGGYPAPPMGGGMFGGGGGFLQGAMQTAAGVVAGEMAFRALEDVFSSGHERGFSGGETVNNYYDNSGDRDTGGGFGDRLAQADGYDGNISSDIEDRRGDSHGFFDGGDNSGSDAFADSSSNFDDSSSYDDGGGDFGGSDDN</sequence>
<feature type="compositionally biased region" description="Low complexity" evidence="1">
    <location>
        <begin position="149"/>
        <end position="166"/>
    </location>
</feature>
<reference evidence="2 3" key="1">
    <citation type="submission" date="2016-10" db="EMBL/GenBank/DDBJ databases">
        <authorList>
            <person name="de Groot N.N."/>
        </authorList>
    </citation>
    <scope>NUCLEOTIDE SEQUENCE [LARGE SCALE GENOMIC DNA]</scope>
    <source>
        <strain evidence="2 3">GAS232</strain>
    </source>
</reference>
<proteinExistence type="predicted"/>
<dbReference type="AlphaFoldDB" id="A0A1G7MK76"/>
<name>A0A1G7MK76_9BACT</name>
<feature type="compositionally biased region" description="Basic and acidic residues" evidence="1">
    <location>
        <begin position="281"/>
        <end position="290"/>
    </location>
</feature>